<dbReference type="GO" id="GO:0005886">
    <property type="term" value="C:plasma membrane"/>
    <property type="evidence" value="ECO:0007669"/>
    <property type="project" value="TreeGrafter"/>
</dbReference>
<keyword evidence="5 8" id="KW-1133">Transmembrane helix</keyword>
<evidence type="ECO:0000259" key="9">
    <source>
        <dbReference type="PROSITE" id="PS50850"/>
    </source>
</evidence>
<feature type="transmembrane region" description="Helical" evidence="8">
    <location>
        <begin position="416"/>
        <end position="437"/>
    </location>
</feature>
<proteinExistence type="inferred from homology"/>
<feature type="compositionally biased region" description="Polar residues" evidence="7">
    <location>
        <begin position="12"/>
        <end position="21"/>
    </location>
</feature>
<keyword evidence="11" id="KW-1185">Reference proteome</keyword>
<sequence length="589" mass="63490">MALFASHGANDPQESVDSRSASTILPVAVELEVYHDGKNDMSLPKESAQERGHDSTEPSTQSPSDEEKNDHSQTREIRGFKWLIVCVSLYISAFLYGLDTTIAADVQGAVVEDFGHVDQLAWVGAGFPLGSVSVILLVGTLYTTFNMKWLYVTAVLFFEVGSVICGAAPNMNAMIIGRVIAGGGGSGIYLGCLNYFSTLTSRTERGTYISLIAFCWGAGAVLGPVVGGLFSVSSATWRWAFYINLVIGAVTAPIYLFFLPPIHLMKGVSIRDRVTQLDFVGFILGAGVWVAFTMAATMAGGQWPWNDGRTIATWVVFGVVLVAYVLQQYFTILTTRQNRSFPGHLLRSRTQILLFVVTASSITSQFVVIYYIPIYFQFVHNDTALLAAVRLLPFVVIAVTFNLLSGYLLSRIQYYMPVYLVSGVFITLGASLLMVYLDPATPESYIYGFSILIAVGTGLSLQIGYAIATLKIPTEQMGDAIKMQNVSQIGGTVLALVIAGQVFQSSAISNLEAVLNGHGYSASDIHDVVAGAQSALFSELSGELKQQAIAAITHAMQKSFILVIVGGAAILVSSLAMRVEKLFGEIIIA</sequence>
<comment type="caution">
    <text evidence="10">The sequence shown here is derived from an EMBL/GenBank/DDBJ whole genome shotgun (WGS) entry which is preliminary data.</text>
</comment>
<evidence type="ECO:0000256" key="4">
    <source>
        <dbReference type="ARBA" id="ARBA00022692"/>
    </source>
</evidence>
<reference evidence="10 11" key="1">
    <citation type="journal article" date="2018" name="PLoS Pathog.">
        <title>Evolution of structural diversity of trichothecenes, a family of toxins produced by plant pathogenic and entomopathogenic fungi.</title>
        <authorList>
            <person name="Proctor R.H."/>
            <person name="McCormick S.P."/>
            <person name="Kim H.S."/>
            <person name="Cardoza R.E."/>
            <person name="Stanley A.M."/>
            <person name="Lindo L."/>
            <person name="Kelly A."/>
            <person name="Brown D.W."/>
            <person name="Lee T."/>
            <person name="Vaughan M.M."/>
            <person name="Alexander N.J."/>
            <person name="Busman M."/>
            <person name="Gutierrez S."/>
        </authorList>
    </citation>
    <scope>NUCLEOTIDE SEQUENCE [LARGE SCALE GENOMIC DNA]</scope>
    <source>
        <strain evidence="10 11">IBT 40837</strain>
    </source>
</reference>
<evidence type="ECO:0000256" key="3">
    <source>
        <dbReference type="ARBA" id="ARBA00022448"/>
    </source>
</evidence>
<name>A0A395NR12_TRIAR</name>
<comment type="similarity">
    <text evidence="2">Belongs to the major facilitator superfamily. TCR/Tet family.</text>
</comment>
<evidence type="ECO:0000256" key="6">
    <source>
        <dbReference type="ARBA" id="ARBA00023136"/>
    </source>
</evidence>
<dbReference type="InterPro" id="IPR036259">
    <property type="entry name" value="MFS_trans_sf"/>
</dbReference>
<dbReference type="Gene3D" id="1.20.1250.20">
    <property type="entry name" value="MFS general substrate transporter like domains"/>
    <property type="match status" value="2"/>
</dbReference>
<feature type="transmembrane region" description="Helical" evidence="8">
    <location>
        <begin position="175"/>
        <end position="196"/>
    </location>
</feature>
<feature type="transmembrane region" description="Helical" evidence="8">
    <location>
        <begin position="449"/>
        <end position="468"/>
    </location>
</feature>
<feature type="region of interest" description="Disordered" evidence="7">
    <location>
        <begin position="1"/>
        <end position="21"/>
    </location>
</feature>
<feature type="transmembrane region" description="Helical" evidence="8">
    <location>
        <begin position="120"/>
        <end position="142"/>
    </location>
</feature>
<dbReference type="InterPro" id="IPR020846">
    <property type="entry name" value="MFS_dom"/>
</dbReference>
<dbReference type="PANTHER" id="PTHR23501">
    <property type="entry name" value="MAJOR FACILITATOR SUPERFAMILY"/>
    <property type="match status" value="1"/>
</dbReference>
<feature type="region of interest" description="Disordered" evidence="7">
    <location>
        <begin position="39"/>
        <end position="73"/>
    </location>
</feature>
<evidence type="ECO:0000256" key="2">
    <source>
        <dbReference type="ARBA" id="ARBA00007520"/>
    </source>
</evidence>
<dbReference type="PROSITE" id="PS50850">
    <property type="entry name" value="MFS"/>
    <property type="match status" value="1"/>
</dbReference>
<dbReference type="PANTHER" id="PTHR23501:SF12">
    <property type="entry name" value="MAJOR FACILITATOR SUPERFAMILY (MFS) PROFILE DOMAIN-CONTAINING PROTEIN-RELATED"/>
    <property type="match status" value="1"/>
</dbReference>
<keyword evidence="3" id="KW-0813">Transport</keyword>
<feature type="transmembrane region" description="Helical" evidence="8">
    <location>
        <begin position="384"/>
        <end position="404"/>
    </location>
</feature>
<evidence type="ECO:0000256" key="1">
    <source>
        <dbReference type="ARBA" id="ARBA00004141"/>
    </source>
</evidence>
<evidence type="ECO:0000256" key="8">
    <source>
        <dbReference type="SAM" id="Phobius"/>
    </source>
</evidence>
<dbReference type="OrthoDB" id="10021397at2759"/>
<feature type="transmembrane region" description="Helical" evidence="8">
    <location>
        <begin position="208"/>
        <end position="233"/>
    </location>
</feature>
<feature type="transmembrane region" description="Helical" evidence="8">
    <location>
        <begin position="560"/>
        <end position="579"/>
    </location>
</feature>
<evidence type="ECO:0000313" key="10">
    <source>
        <dbReference type="EMBL" id="RFU78374.1"/>
    </source>
</evidence>
<feature type="compositionally biased region" description="Basic and acidic residues" evidence="7">
    <location>
        <begin position="47"/>
        <end position="56"/>
    </location>
</feature>
<organism evidence="10 11">
    <name type="scientific">Trichoderma arundinaceum</name>
    <dbReference type="NCBI Taxonomy" id="490622"/>
    <lineage>
        <taxon>Eukaryota</taxon>
        <taxon>Fungi</taxon>
        <taxon>Dikarya</taxon>
        <taxon>Ascomycota</taxon>
        <taxon>Pezizomycotina</taxon>
        <taxon>Sordariomycetes</taxon>
        <taxon>Hypocreomycetidae</taxon>
        <taxon>Hypocreales</taxon>
        <taxon>Hypocreaceae</taxon>
        <taxon>Trichoderma</taxon>
    </lineage>
</organism>
<keyword evidence="4 8" id="KW-0812">Transmembrane</keyword>
<protein>
    <recommendedName>
        <fullName evidence="9">Major facilitator superfamily (MFS) profile domain-containing protein</fullName>
    </recommendedName>
</protein>
<evidence type="ECO:0000256" key="5">
    <source>
        <dbReference type="ARBA" id="ARBA00022989"/>
    </source>
</evidence>
<accession>A0A395NR12</accession>
<feature type="transmembrane region" description="Helical" evidence="8">
    <location>
        <begin position="311"/>
        <end position="332"/>
    </location>
</feature>
<dbReference type="Proteomes" id="UP000266272">
    <property type="component" value="Unassembled WGS sequence"/>
</dbReference>
<dbReference type="InterPro" id="IPR011701">
    <property type="entry name" value="MFS"/>
</dbReference>
<dbReference type="AlphaFoldDB" id="A0A395NR12"/>
<feature type="transmembrane region" description="Helical" evidence="8">
    <location>
        <begin position="279"/>
        <end position="299"/>
    </location>
</feature>
<feature type="domain" description="Major facilitator superfamily (MFS) profile" evidence="9">
    <location>
        <begin position="85"/>
        <end position="582"/>
    </location>
</feature>
<feature type="transmembrane region" description="Helical" evidence="8">
    <location>
        <begin position="239"/>
        <end position="258"/>
    </location>
</feature>
<dbReference type="Pfam" id="PF07690">
    <property type="entry name" value="MFS_1"/>
    <property type="match status" value="1"/>
</dbReference>
<evidence type="ECO:0000256" key="7">
    <source>
        <dbReference type="SAM" id="MobiDB-lite"/>
    </source>
</evidence>
<comment type="subcellular location">
    <subcellularLocation>
        <location evidence="1">Membrane</location>
        <topology evidence="1">Multi-pass membrane protein</topology>
    </subcellularLocation>
</comment>
<dbReference type="GO" id="GO:0022857">
    <property type="term" value="F:transmembrane transporter activity"/>
    <property type="evidence" value="ECO:0007669"/>
    <property type="project" value="InterPro"/>
</dbReference>
<dbReference type="SUPFAM" id="SSF103473">
    <property type="entry name" value="MFS general substrate transporter"/>
    <property type="match status" value="1"/>
</dbReference>
<feature type="transmembrane region" description="Helical" evidence="8">
    <location>
        <begin position="149"/>
        <end position="169"/>
    </location>
</feature>
<evidence type="ECO:0000313" key="11">
    <source>
        <dbReference type="Proteomes" id="UP000266272"/>
    </source>
</evidence>
<gene>
    <name evidence="10" type="ORF">TARUN_3896</name>
</gene>
<feature type="transmembrane region" description="Helical" evidence="8">
    <location>
        <begin position="80"/>
        <end position="98"/>
    </location>
</feature>
<dbReference type="EMBL" id="PXOA01000215">
    <property type="protein sequence ID" value="RFU78374.1"/>
    <property type="molecule type" value="Genomic_DNA"/>
</dbReference>
<keyword evidence="6 8" id="KW-0472">Membrane</keyword>
<feature type="transmembrane region" description="Helical" evidence="8">
    <location>
        <begin position="352"/>
        <end position="372"/>
    </location>
</feature>